<evidence type="ECO:0000313" key="3">
    <source>
        <dbReference type="EMBL" id="TNC59557.1"/>
    </source>
</evidence>
<dbReference type="Pfam" id="PF08818">
    <property type="entry name" value="DUF1801"/>
    <property type="match status" value="1"/>
</dbReference>
<feature type="domain" description="YdhG-like" evidence="2">
    <location>
        <begin position="51"/>
        <end position="140"/>
    </location>
</feature>
<comment type="caution">
    <text evidence="3">The sequence shown here is derived from an EMBL/GenBank/DDBJ whole genome shotgun (WGS) entry which is preliminary data.</text>
</comment>
<dbReference type="EMBL" id="VDFV01000099">
    <property type="protein sequence ID" value="TNC59557.1"/>
    <property type="molecule type" value="Genomic_DNA"/>
</dbReference>
<keyword evidence="4" id="KW-1185">Reference proteome</keyword>
<reference evidence="3 4" key="1">
    <citation type="submission" date="2019-06" db="EMBL/GenBank/DDBJ databases">
        <authorList>
            <person name="Jiang L."/>
        </authorList>
    </citation>
    <scope>NUCLEOTIDE SEQUENCE [LARGE SCALE GENOMIC DNA]</scope>
    <source>
        <strain evidence="3 4">YIM 48858</strain>
    </source>
</reference>
<evidence type="ECO:0000256" key="1">
    <source>
        <dbReference type="SAM" id="MobiDB-lite"/>
    </source>
</evidence>
<organism evidence="3 4">
    <name type="scientific">Rubellimicrobium roseum</name>
    <dbReference type="NCBI Taxonomy" id="687525"/>
    <lineage>
        <taxon>Bacteria</taxon>
        <taxon>Pseudomonadati</taxon>
        <taxon>Pseudomonadota</taxon>
        <taxon>Alphaproteobacteria</taxon>
        <taxon>Rhodobacterales</taxon>
        <taxon>Roseobacteraceae</taxon>
        <taxon>Rubellimicrobium</taxon>
    </lineage>
</organism>
<gene>
    <name evidence="3" type="ORF">FHG71_22680</name>
</gene>
<evidence type="ECO:0000313" key="4">
    <source>
        <dbReference type="Proteomes" id="UP000305709"/>
    </source>
</evidence>
<dbReference type="InterPro" id="IPR014922">
    <property type="entry name" value="YdhG-like"/>
</dbReference>
<dbReference type="AlphaFoldDB" id="A0A5C4NA57"/>
<dbReference type="SUPFAM" id="SSF159888">
    <property type="entry name" value="YdhG-like"/>
    <property type="match status" value="1"/>
</dbReference>
<feature type="region of interest" description="Disordered" evidence="1">
    <location>
        <begin position="1"/>
        <end position="29"/>
    </location>
</feature>
<proteinExistence type="predicted"/>
<dbReference type="OrthoDB" id="9811812at2"/>
<feature type="compositionally biased region" description="Basic and acidic residues" evidence="1">
    <location>
        <begin position="1"/>
        <end position="10"/>
    </location>
</feature>
<name>A0A5C4NA57_9RHOB</name>
<accession>A0A5C4NA57</accession>
<evidence type="ECO:0000259" key="2">
    <source>
        <dbReference type="Pfam" id="PF08818"/>
    </source>
</evidence>
<dbReference type="RefSeq" id="WP_139084034.1">
    <property type="nucleotide sequence ID" value="NZ_VDFV01000099.1"/>
</dbReference>
<dbReference type="Proteomes" id="UP000305709">
    <property type="component" value="Unassembled WGS sequence"/>
</dbReference>
<protein>
    <submittedName>
        <fullName evidence="3">DUF1801 domain-containing protein</fullName>
    </submittedName>
</protein>
<sequence length="149" mass="16362">MDRRAARSDGTDPPQTKGPRLLSGGNPQILKGEGDGPVQAWIAAAPGWKGDLARRMDALIVEAVPGVRKAVKWNSPLYGVEPGTWFLSLHCFERYVKVTFFKGARLEPPPPGASKMPEVRYYDVKEGALDEGVFGEWVRQVSGIEGERL</sequence>